<evidence type="ECO:0000256" key="2">
    <source>
        <dbReference type="ARBA" id="ARBA00007251"/>
    </source>
</evidence>
<dbReference type="EMBL" id="GEDC01013463">
    <property type="protein sequence ID" value="JAS23835.1"/>
    <property type="molecule type" value="Transcribed_RNA"/>
</dbReference>
<dbReference type="Pfam" id="PF01008">
    <property type="entry name" value="IF-2B"/>
    <property type="match status" value="1"/>
</dbReference>
<dbReference type="GO" id="GO:0005085">
    <property type="term" value="F:guanyl-nucleotide exchange factor activity"/>
    <property type="evidence" value="ECO:0007669"/>
    <property type="project" value="TreeGrafter"/>
</dbReference>
<dbReference type="SUPFAM" id="SSF100950">
    <property type="entry name" value="NagB/RpiA/CoA transferase-like"/>
    <property type="match status" value="1"/>
</dbReference>
<gene>
    <name evidence="10" type="ORF">g.7274</name>
</gene>
<dbReference type="InterPro" id="IPR051855">
    <property type="entry name" value="eIF2B_beta_subunit"/>
</dbReference>
<keyword evidence="4" id="KW-0396">Initiation factor</keyword>
<dbReference type="InterPro" id="IPR037171">
    <property type="entry name" value="NagB/RpiA_transferase-like"/>
</dbReference>
<dbReference type="FunFam" id="3.40.50.10470:FF:000009">
    <property type="entry name" value="Translation initiation factor eIF2B subunit"/>
    <property type="match status" value="1"/>
</dbReference>
<dbReference type="GO" id="GO:0003743">
    <property type="term" value="F:translation initiation factor activity"/>
    <property type="evidence" value="ECO:0007669"/>
    <property type="project" value="UniProtKB-KW"/>
</dbReference>
<comment type="subunit">
    <text evidence="8">Component of the translation initiation factor 2B (eIF2B) complex which is a heterodecamer of two sets of five different subunits: alpha, beta, gamma, delta and epsilon. Subunits alpha, beta and delta comprise a regulatory subcomplex and subunits epsilon and gamma comprise a catalytic subcomplex. Within the complex, the hexameric regulatory complex resides at the center, with the two heterodimeric catalytic subcomplexes bound on opposite sides.</text>
</comment>
<evidence type="ECO:0000256" key="4">
    <source>
        <dbReference type="ARBA" id="ARBA00022540"/>
    </source>
</evidence>
<dbReference type="PANTHER" id="PTHR45859:SF1">
    <property type="entry name" value="TRANSLATION INITIATION FACTOR EIF-2B SUBUNIT BETA"/>
    <property type="match status" value="1"/>
</dbReference>
<comment type="subcellular location">
    <subcellularLocation>
        <location evidence="1">Cytoplasm</location>
        <location evidence="1">Cytosol</location>
    </subcellularLocation>
</comment>
<evidence type="ECO:0000256" key="3">
    <source>
        <dbReference type="ARBA" id="ARBA00022490"/>
    </source>
</evidence>
<evidence type="ECO:0000256" key="1">
    <source>
        <dbReference type="ARBA" id="ARBA00004514"/>
    </source>
</evidence>
<dbReference type="GO" id="GO:0005851">
    <property type="term" value="C:eukaryotic translation initiation factor 2B complex"/>
    <property type="evidence" value="ECO:0007669"/>
    <property type="project" value="TreeGrafter"/>
</dbReference>
<name>A0A1B6DE15_9HEMI</name>
<evidence type="ECO:0000313" key="10">
    <source>
        <dbReference type="EMBL" id="JAS23835.1"/>
    </source>
</evidence>
<dbReference type="PANTHER" id="PTHR45859">
    <property type="entry name" value="TRANSLATION INITIATION FACTOR EIF-2B SUBUNIT BETA"/>
    <property type="match status" value="1"/>
</dbReference>
<dbReference type="InterPro" id="IPR042529">
    <property type="entry name" value="IF_2B-like_C"/>
</dbReference>
<dbReference type="GO" id="GO:0005829">
    <property type="term" value="C:cytosol"/>
    <property type="evidence" value="ECO:0007669"/>
    <property type="project" value="UniProtKB-SubCell"/>
</dbReference>
<evidence type="ECO:0000256" key="5">
    <source>
        <dbReference type="ARBA" id="ARBA00022917"/>
    </source>
</evidence>
<protein>
    <recommendedName>
        <fullName evidence="6">Translation initiation factor eIF2B subunit beta</fullName>
    </recommendedName>
    <alternativeName>
        <fullName evidence="7">eIF2B GDP-GTP exchange factor subunit beta</fullName>
    </alternativeName>
</protein>
<evidence type="ECO:0000256" key="8">
    <source>
        <dbReference type="ARBA" id="ARBA00046432"/>
    </source>
</evidence>
<evidence type="ECO:0000256" key="6">
    <source>
        <dbReference type="ARBA" id="ARBA00044122"/>
    </source>
</evidence>
<accession>A0A1B6DE15</accession>
<comment type="similarity">
    <text evidence="2 9">Belongs to the eIF-2B alpha/beta/delta subunits family.</text>
</comment>
<keyword evidence="5" id="KW-0648">Protein biosynthesis</keyword>
<evidence type="ECO:0000256" key="7">
    <source>
        <dbReference type="ARBA" id="ARBA00044228"/>
    </source>
</evidence>
<proteinExistence type="inferred from homology"/>
<dbReference type="Gene3D" id="3.40.50.10470">
    <property type="entry name" value="Translation initiation factor eif-2b, domain 2"/>
    <property type="match status" value="1"/>
</dbReference>
<dbReference type="InterPro" id="IPR000649">
    <property type="entry name" value="IF-2B-related"/>
</dbReference>
<evidence type="ECO:0000256" key="9">
    <source>
        <dbReference type="RuleBase" id="RU003814"/>
    </source>
</evidence>
<organism evidence="10">
    <name type="scientific">Clastoptera arizonana</name>
    <name type="common">Arizona spittle bug</name>
    <dbReference type="NCBI Taxonomy" id="38151"/>
    <lineage>
        <taxon>Eukaryota</taxon>
        <taxon>Metazoa</taxon>
        <taxon>Ecdysozoa</taxon>
        <taxon>Arthropoda</taxon>
        <taxon>Hexapoda</taxon>
        <taxon>Insecta</taxon>
        <taxon>Pterygota</taxon>
        <taxon>Neoptera</taxon>
        <taxon>Paraneoptera</taxon>
        <taxon>Hemiptera</taxon>
        <taxon>Auchenorrhyncha</taxon>
        <taxon>Cercopoidea</taxon>
        <taxon>Clastopteridae</taxon>
        <taxon>Clastoptera</taxon>
    </lineage>
</organism>
<reference evidence="10" key="1">
    <citation type="submission" date="2015-12" db="EMBL/GenBank/DDBJ databases">
        <title>De novo transcriptome assembly of four potential Pierce s Disease insect vectors from Arizona vineyards.</title>
        <authorList>
            <person name="Tassone E.E."/>
        </authorList>
    </citation>
    <scope>NUCLEOTIDE SEQUENCE</scope>
</reference>
<dbReference type="AlphaFoldDB" id="A0A1B6DE15"/>
<keyword evidence="3" id="KW-0963">Cytoplasm</keyword>
<sequence>MLDTQASESHDPRVLNFINKLKFKKVEGSYNLAIESVELLKSIISQNDWKTAKEIIHLIKSEAKFLTKAVPFHTPVGNMVRQILKIVREEYVAGCKDRLEEIDPQDSLHKIVSSEGEVNDYSKLIDDLKEAILDHISEFQMELETSSDNISQQAREHIHSNEIIMTIGTSREVKAFLKKAAQDRKFEVIVAECAPFCHGHELAVSLAKNKIQTTLVPDSAIFGIMSRVNKVIIGTQAVMANGGLRAVCGSHSLALAAKHYSVPVIVLAPMYKLSPQYLCSYDQESFNNFLSPEGVLKYSDGSILSKINVYNPVFDYVPPELVTLFISNTGGHAPSYVYRLLSELYHPDDYNL</sequence>